<sequence>MRRPYKNLVFSVFDLQGMYVLALAFDMLPPPLRTGAAARLATLVEARGGRLDTGFLSVPYLLDVLWDHGYRDLARRVLWQSEMPSWLYEVDRGATTVRESWDAMAPDGTVRPVSLNHYAFGCVDDWLYRRVAGIRPTSPGYRTVTIDPDLSCGVEWVRAHVGTPYQGK</sequence>
<dbReference type="GO" id="GO:0030596">
    <property type="term" value="F:alpha-L-rhamnosidase activity"/>
    <property type="evidence" value="ECO:0007669"/>
    <property type="project" value="UniProtKB-EC"/>
</dbReference>
<evidence type="ECO:0000256" key="1">
    <source>
        <dbReference type="ARBA" id="ARBA00001445"/>
    </source>
</evidence>
<dbReference type="InterPro" id="IPR035396">
    <property type="entry name" value="Bac_rhamnosid6H"/>
</dbReference>
<dbReference type="Gene3D" id="1.50.10.10">
    <property type="match status" value="1"/>
</dbReference>
<dbReference type="PANTHER" id="PTHR33307">
    <property type="entry name" value="ALPHA-RHAMNOSIDASE (EUROFUNG)"/>
    <property type="match status" value="1"/>
</dbReference>
<comment type="caution">
    <text evidence="6">The sequence shown here is derived from an EMBL/GenBank/DDBJ whole genome shotgun (WGS) entry which is preliminary data.</text>
</comment>
<dbReference type="RefSeq" id="WP_203834166.1">
    <property type="nucleotide sequence ID" value="NZ_BMPW01000038.1"/>
</dbReference>
<dbReference type="InterPro" id="IPR035398">
    <property type="entry name" value="Bac_rhamnosid_C"/>
</dbReference>
<keyword evidence="7" id="KW-1185">Reference proteome</keyword>
<evidence type="ECO:0000259" key="4">
    <source>
        <dbReference type="Pfam" id="PF17389"/>
    </source>
</evidence>
<reference evidence="6 7" key="1">
    <citation type="submission" date="2020-08" db="EMBL/GenBank/DDBJ databases">
        <title>Genomic Encyclopedia of Type Strains, Phase III (KMG-III): the genomes of soil and plant-associated and newly described type strains.</title>
        <authorList>
            <person name="Whitman W."/>
        </authorList>
    </citation>
    <scope>NUCLEOTIDE SEQUENCE [LARGE SCALE GENOMIC DNA]</scope>
    <source>
        <strain evidence="6 7">CECT 3287</strain>
    </source>
</reference>
<evidence type="ECO:0000259" key="5">
    <source>
        <dbReference type="Pfam" id="PF17390"/>
    </source>
</evidence>
<dbReference type="PANTHER" id="PTHR33307:SF6">
    <property type="entry name" value="ALPHA-RHAMNOSIDASE (EUROFUNG)-RELATED"/>
    <property type="match status" value="1"/>
</dbReference>
<dbReference type="Proteomes" id="UP000590749">
    <property type="component" value="Unassembled WGS sequence"/>
</dbReference>
<evidence type="ECO:0000313" key="7">
    <source>
        <dbReference type="Proteomes" id="UP000590749"/>
    </source>
</evidence>
<gene>
    <name evidence="6" type="ORF">FHR83_009097</name>
</gene>
<keyword evidence="3" id="KW-0378">Hydrolase</keyword>
<feature type="domain" description="Alpha-L-rhamnosidase C-terminal" evidence="5">
    <location>
        <begin position="133"/>
        <end position="165"/>
    </location>
</feature>
<evidence type="ECO:0000256" key="3">
    <source>
        <dbReference type="ARBA" id="ARBA00022801"/>
    </source>
</evidence>
<dbReference type="AlphaFoldDB" id="A0A7W5AS44"/>
<accession>A0A7W5AS44</accession>
<protein>
    <recommendedName>
        <fullName evidence="2">alpha-L-rhamnosidase</fullName>
        <ecNumber evidence="2">3.2.1.40</ecNumber>
    </recommendedName>
</protein>
<proteinExistence type="predicted"/>
<dbReference type="InterPro" id="IPR008928">
    <property type="entry name" value="6-hairpin_glycosidase_sf"/>
</dbReference>
<dbReference type="InterPro" id="IPR012341">
    <property type="entry name" value="6hp_glycosidase-like_sf"/>
</dbReference>
<name>A0A7W5AS44_9ACTN</name>
<dbReference type="GO" id="GO:0005975">
    <property type="term" value="P:carbohydrate metabolic process"/>
    <property type="evidence" value="ECO:0007669"/>
    <property type="project" value="InterPro"/>
</dbReference>
<organism evidence="6 7">
    <name type="scientific">Actinoplanes campanulatus</name>
    <dbReference type="NCBI Taxonomy" id="113559"/>
    <lineage>
        <taxon>Bacteria</taxon>
        <taxon>Bacillati</taxon>
        <taxon>Actinomycetota</taxon>
        <taxon>Actinomycetes</taxon>
        <taxon>Micromonosporales</taxon>
        <taxon>Micromonosporaceae</taxon>
        <taxon>Actinoplanes</taxon>
    </lineage>
</organism>
<dbReference type="SUPFAM" id="SSF48208">
    <property type="entry name" value="Six-hairpin glycosidases"/>
    <property type="match status" value="1"/>
</dbReference>
<feature type="domain" description="Alpha-L-rhamnosidase six-hairpin glycosidase" evidence="4">
    <location>
        <begin position="16"/>
        <end position="131"/>
    </location>
</feature>
<dbReference type="Pfam" id="PF17389">
    <property type="entry name" value="Bac_rhamnosid6H"/>
    <property type="match status" value="1"/>
</dbReference>
<evidence type="ECO:0000256" key="2">
    <source>
        <dbReference type="ARBA" id="ARBA00012652"/>
    </source>
</evidence>
<dbReference type="InterPro" id="IPR016007">
    <property type="entry name" value="Alpha_rhamnosid"/>
</dbReference>
<comment type="catalytic activity">
    <reaction evidence="1">
        <text>Hydrolysis of terminal non-reducing alpha-L-rhamnose residues in alpha-L-rhamnosides.</text>
        <dbReference type="EC" id="3.2.1.40"/>
    </reaction>
</comment>
<dbReference type="EC" id="3.2.1.40" evidence="2"/>
<dbReference type="EMBL" id="JACHXF010000037">
    <property type="protein sequence ID" value="MBB3101368.1"/>
    <property type="molecule type" value="Genomic_DNA"/>
</dbReference>
<evidence type="ECO:0000313" key="6">
    <source>
        <dbReference type="EMBL" id="MBB3101368.1"/>
    </source>
</evidence>
<dbReference type="Pfam" id="PF17390">
    <property type="entry name" value="Bac_rhamnosid_C"/>
    <property type="match status" value="1"/>
</dbReference>